<accession>A0ABS6F1C2</accession>
<keyword evidence="8" id="KW-0234">DNA repair</keyword>
<evidence type="ECO:0000256" key="1">
    <source>
        <dbReference type="ARBA" id="ARBA00022679"/>
    </source>
</evidence>
<evidence type="ECO:0000256" key="5">
    <source>
        <dbReference type="ARBA" id="ARBA00023015"/>
    </source>
</evidence>
<dbReference type="Pfam" id="PF12833">
    <property type="entry name" value="HTH_18"/>
    <property type="match status" value="1"/>
</dbReference>
<evidence type="ECO:0000256" key="4">
    <source>
        <dbReference type="ARBA" id="ARBA00022833"/>
    </source>
</evidence>
<name>A0ABS6F1C2_9CLOT</name>
<keyword evidence="2" id="KW-0479">Metal-binding</keyword>
<dbReference type="RefSeq" id="WP_216456616.1">
    <property type="nucleotide sequence ID" value="NZ_JAHLQL010000001.1"/>
</dbReference>
<keyword evidence="5" id="KW-0805">Transcription regulation</keyword>
<dbReference type="PROSITE" id="PS01124">
    <property type="entry name" value="HTH_ARAC_FAMILY_2"/>
    <property type="match status" value="1"/>
</dbReference>
<sequence>MLLIDEEKWKVVIDCDSSYDGQFFYGVKTTGIFCRPSCKSKSPKRDHVVFFDRAEQAHAAGFRPCKRCRPDLLEFEPKRETVEKIKKVIDKFYTDPKQLKEEIVGLGISRNSLIRLFQDQLGMTPVQYINKLRIEKAKELLANSQDTILSIALQCGFGSLSTFYNLFRRLVDMSPTQYGKLFAKKENEK</sequence>
<organism evidence="10 11">
    <name type="scientific">Clostridium simiarum</name>
    <dbReference type="NCBI Taxonomy" id="2841506"/>
    <lineage>
        <taxon>Bacteria</taxon>
        <taxon>Bacillati</taxon>
        <taxon>Bacillota</taxon>
        <taxon>Clostridia</taxon>
        <taxon>Eubacteriales</taxon>
        <taxon>Clostridiaceae</taxon>
        <taxon>Clostridium</taxon>
    </lineage>
</organism>
<dbReference type="InterPro" id="IPR016220">
    <property type="entry name" value="Me-P-triester_DNA_alkyl-Trfase"/>
</dbReference>
<dbReference type="InterPro" id="IPR018062">
    <property type="entry name" value="HTH_AraC-typ_CS"/>
</dbReference>
<dbReference type="InterPro" id="IPR018060">
    <property type="entry name" value="HTH_AraC"/>
</dbReference>
<dbReference type="Pfam" id="PF02805">
    <property type="entry name" value="Ada_Zn_binding"/>
    <property type="match status" value="1"/>
</dbReference>
<evidence type="ECO:0000256" key="8">
    <source>
        <dbReference type="ARBA" id="ARBA00023204"/>
    </source>
</evidence>
<dbReference type="PROSITE" id="PS00041">
    <property type="entry name" value="HTH_ARAC_FAMILY_1"/>
    <property type="match status" value="1"/>
</dbReference>
<keyword evidence="4" id="KW-0862">Zinc</keyword>
<protein>
    <submittedName>
        <fullName evidence="10">Helix-turn-helix domain-containing protein</fullName>
    </submittedName>
</protein>
<comment type="caution">
    <text evidence="10">The sequence shown here is derived from an EMBL/GenBank/DDBJ whole genome shotgun (WGS) entry which is preliminary data.</text>
</comment>
<keyword evidence="7" id="KW-0804">Transcription</keyword>
<evidence type="ECO:0000256" key="7">
    <source>
        <dbReference type="ARBA" id="ARBA00023163"/>
    </source>
</evidence>
<evidence type="ECO:0000256" key="3">
    <source>
        <dbReference type="ARBA" id="ARBA00022763"/>
    </source>
</evidence>
<evidence type="ECO:0000256" key="6">
    <source>
        <dbReference type="ARBA" id="ARBA00023125"/>
    </source>
</evidence>
<evidence type="ECO:0000313" key="10">
    <source>
        <dbReference type="EMBL" id="MBU5591684.1"/>
    </source>
</evidence>
<proteinExistence type="predicted"/>
<evidence type="ECO:0000259" key="9">
    <source>
        <dbReference type="PROSITE" id="PS01124"/>
    </source>
</evidence>
<keyword evidence="6" id="KW-0238">DNA-binding</keyword>
<reference evidence="10 11" key="1">
    <citation type="submission" date="2021-06" db="EMBL/GenBank/DDBJ databases">
        <authorList>
            <person name="Sun Q."/>
            <person name="Li D."/>
        </authorList>
    </citation>
    <scope>NUCLEOTIDE SEQUENCE [LARGE SCALE GENOMIC DNA]</scope>
    <source>
        <strain evidence="10 11">MSJ-4</strain>
    </source>
</reference>
<feature type="domain" description="HTH araC/xylS-type" evidence="9">
    <location>
        <begin position="83"/>
        <end position="181"/>
    </location>
</feature>
<keyword evidence="11" id="KW-1185">Reference proteome</keyword>
<gene>
    <name evidence="10" type="ORF">KQI89_07885</name>
</gene>
<keyword evidence="3" id="KW-0227">DNA damage</keyword>
<keyword evidence="1" id="KW-0808">Transferase</keyword>
<dbReference type="EMBL" id="JAHLQL010000001">
    <property type="protein sequence ID" value="MBU5591684.1"/>
    <property type="molecule type" value="Genomic_DNA"/>
</dbReference>
<evidence type="ECO:0000256" key="2">
    <source>
        <dbReference type="ARBA" id="ARBA00022723"/>
    </source>
</evidence>
<dbReference type="PANTHER" id="PTHR43280">
    <property type="entry name" value="ARAC-FAMILY TRANSCRIPTIONAL REGULATOR"/>
    <property type="match status" value="1"/>
</dbReference>
<dbReference type="PANTHER" id="PTHR43280:SF28">
    <property type="entry name" value="HTH-TYPE TRANSCRIPTIONAL ACTIVATOR RHAS"/>
    <property type="match status" value="1"/>
</dbReference>
<dbReference type="PIRSF" id="PIRSF000408">
    <property type="entry name" value="Alkyltransferas_AdaA"/>
    <property type="match status" value="1"/>
</dbReference>
<dbReference type="Proteomes" id="UP000736583">
    <property type="component" value="Unassembled WGS sequence"/>
</dbReference>
<dbReference type="SMART" id="SM00342">
    <property type="entry name" value="HTH_ARAC"/>
    <property type="match status" value="1"/>
</dbReference>
<evidence type="ECO:0000313" key="11">
    <source>
        <dbReference type="Proteomes" id="UP000736583"/>
    </source>
</evidence>
<dbReference type="InterPro" id="IPR004026">
    <property type="entry name" value="Ada_DNA_repair_Zn-bd"/>
</dbReference>